<evidence type="ECO:0000256" key="11">
    <source>
        <dbReference type="ARBA" id="ARBA00042663"/>
    </source>
</evidence>
<dbReference type="GO" id="GO:0016602">
    <property type="term" value="C:CCAAT-binding factor complex"/>
    <property type="evidence" value="ECO:0007669"/>
    <property type="project" value="TreeGrafter"/>
</dbReference>
<accession>A0AAJ6QV71</accession>
<evidence type="ECO:0000256" key="5">
    <source>
        <dbReference type="ARBA" id="ARBA00023242"/>
    </source>
</evidence>
<dbReference type="InterPro" id="IPR009072">
    <property type="entry name" value="Histone-fold"/>
</dbReference>
<evidence type="ECO:0000256" key="4">
    <source>
        <dbReference type="ARBA" id="ARBA00023163"/>
    </source>
</evidence>
<dbReference type="Pfam" id="PF00808">
    <property type="entry name" value="CBFD_NFYB_HMF"/>
    <property type="match status" value="1"/>
</dbReference>
<dbReference type="RefSeq" id="XP_003744850.1">
    <property type="nucleotide sequence ID" value="XM_003744802.2"/>
</dbReference>
<dbReference type="Gene3D" id="1.10.20.10">
    <property type="entry name" value="Histone, subunit A"/>
    <property type="match status" value="1"/>
</dbReference>
<evidence type="ECO:0000256" key="3">
    <source>
        <dbReference type="ARBA" id="ARBA00023125"/>
    </source>
</evidence>
<evidence type="ECO:0000256" key="12">
    <source>
        <dbReference type="SAM" id="MobiDB-lite"/>
    </source>
</evidence>
<evidence type="ECO:0000256" key="10">
    <source>
        <dbReference type="ARBA" id="ARBA00042333"/>
    </source>
</evidence>
<evidence type="ECO:0000259" key="13">
    <source>
        <dbReference type="Pfam" id="PF00808"/>
    </source>
</evidence>
<keyword evidence="5" id="KW-0539">Nucleus</keyword>
<dbReference type="CDD" id="cd22908">
    <property type="entry name" value="HFD_NFYC-like"/>
    <property type="match status" value="1"/>
</dbReference>
<keyword evidence="14" id="KW-1185">Reference proteome</keyword>
<comment type="subunit">
    <text evidence="7">Heterotrimeric transcription factor composed of three components, NF-YA, NF-YB and NF-YC. NF-YB and NF-YC must interact and dimerize for NF-YA association and DNA binding.</text>
</comment>
<name>A0AAJ6QV71_9ACAR</name>
<gene>
    <name evidence="15" type="primary">LOC100905926</name>
</gene>
<dbReference type="InterPro" id="IPR050568">
    <property type="entry name" value="Transcr_DNA_Rep_Reg"/>
</dbReference>
<dbReference type="PANTHER" id="PTHR10252">
    <property type="entry name" value="HISTONE-LIKE TRANSCRIPTION FACTOR CCAAT-RELATED"/>
    <property type="match status" value="1"/>
</dbReference>
<dbReference type="GO" id="GO:0001228">
    <property type="term" value="F:DNA-binding transcription activator activity, RNA polymerase II-specific"/>
    <property type="evidence" value="ECO:0007669"/>
    <property type="project" value="TreeGrafter"/>
</dbReference>
<dbReference type="KEGG" id="goe:100905926"/>
<protein>
    <recommendedName>
        <fullName evidence="9">Nuclear transcription factor Y subunit gamma</fullName>
    </recommendedName>
    <alternativeName>
        <fullName evidence="10">CAAT box DNA-binding protein subunit C</fullName>
    </alternativeName>
    <alternativeName>
        <fullName evidence="11">Nuclear transcription factor Y subunit C</fullName>
    </alternativeName>
</protein>
<evidence type="ECO:0000256" key="9">
    <source>
        <dbReference type="ARBA" id="ARBA00040590"/>
    </source>
</evidence>
<comment type="function">
    <text evidence="6">Component of the sequence-specific heterotrimeric transcription factor (NF-Y) which specifically recognizes a 5'-CCAAT-3' box motif found in the promoters of its target genes. NF-Y can function as both an activator and a repressor, depending on its interacting cofactors.</text>
</comment>
<keyword evidence="2" id="KW-0805">Transcription regulation</keyword>
<dbReference type="GO" id="GO:0000978">
    <property type="term" value="F:RNA polymerase II cis-regulatory region sequence-specific DNA binding"/>
    <property type="evidence" value="ECO:0007669"/>
    <property type="project" value="TreeGrafter"/>
</dbReference>
<feature type="compositionally biased region" description="Polar residues" evidence="12">
    <location>
        <begin position="1"/>
        <end position="17"/>
    </location>
</feature>
<dbReference type="InterPro" id="IPR003958">
    <property type="entry name" value="CBFA_NFYB_domain"/>
</dbReference>
<comment type="similarity">
    <text evidence="8">Belongs to the NFYC/HAP5 subunit family.</text>
</comment>
<keyword evidence="3" id="KW-0238">DNA-binding</keyword>
<keyword evidence="4" id="KW-0804">Transcription</keyword>
<dbReference type="AlphaFoldDB" id="A0AAJ6QV71"/>
<comment type="subcellular location">
    <subcellularLocation>
        <location evidence="1">Nucleus</location>
    </subcellularLocation>
</comment>
<dbReference type="Proteomes" id="UP000694867">
    <property type="component" value="Unplaced"/>
</dbReference>
<evidence type="ECO:0000313" key="14">
    <source>
        <dbReference type="Proteomes" id="UP000694867"/>
    </source>
</evidence>
<evidence type="ECO:0000256" key="6">
    <source>
        <dbReference type="ARBA" id="ARBA00025263"/>
    </source>
</evidence>
<evidence type="ECO:0000313" key="15">
    <source>
        <dbReference type="RefSeq" id="XP_003744850.1"/>
    </source>
</evidence>
<evidence type="ECO:0000256" key="1">
    <source>
        <dbReference type="ARBA" id="ARBA00004123"/>
    </source>
</evidence>
<evidence type="ECO:0000256" key="2">
    <source>
        <dbReference type="ARBA" id="ARBA00023015"/>
    </source>
</evidence>
<evidence type="ECO:0000256" key="8">
    <source>
        <dbReference type="ARBA" id="ARBA00038129"/>
    </source>
</evidence>
<dbReference type="GeneID" id="100905926"/>
<evidence type="ECO:0000256" key="7">
    <source>
        <dbReference type="ARBA" id="ARBA00025911"/>
    </source>
</evidence>
<dbReference type="GO" id="GO:0046982">
    <property type="term" value="F:protein heterodimerization activity"/>
    <property type="evidence" value="ECO:0007669"/>
    <property type="project" value="InterPro"/>
</dbReference>
<dbReference type="FunFam" id="1.10.20.10:FF:000006">
    <property type="entry name" value="Nuclear transcription factor Y subunit gamma"/>
    <property type="match status" value="1"/>
</dbReference>
<organism evidence="14 15">
    <name type="scientific">Galendromus occidentalis</name>
    <name type="common">western predatory mite</name>
    <dbReference type="NCBI Taxonomy" id="34638"/>
    <lineage>
        <taxon>Eukaryota</taxon>
        <taxon>Metazoa</taxon>
        <taxon>Ecdysozoa</taxon>
        <taxon>Arthropoda</taxon>
        <taxon>Chelicerata</taxon>
        <taxon>Arachnida</taxon>
        <taxon>Acari</taxon>
        <taxon>Parasitiformes</taxon>
        <taxon>Mesostigmata</taxon>
        <taxon>Gamasina</taxon>
        <taxon>Phytoseioidea</taxon>
        <taxon>Phytoseiidae</taxon>
        <taxon>Typhlodrominae</taxon>
        <taxon>Galendromus</taxon>
    </lineage>
</organism>
<reference evidence="15" key="1">
    <citation type="submission" date="2025-08" db="UniProtKB">
        <authorList>
            <consortium name="RefSeq"/>
        </authorList>
    </citation>
    <scope>IDENTIFICATION</scope>
</reference>
<feature type="domain" description="Transcription factor CBF/NF-Y/archaeal histone" evidence="13">
    <location>
        <begin position="57"/>
        <end position="120"/>
    </location>
</feature>
<dbReference type="SUPFAM" id="SSF47113">
    <property type="entry name" value="Histone-fold"/>
    <property type="match status" value="1"/>
</dbReference>
<sequence>MSSEQNFNQPSNASSNVLHPVMPYENPNHAKDHLETFWVRTVNELLNLNFSDAKPPELPLARIKKIMKLDEDVKMISAEAPILFAKAAELFIMELTLRAWIHTEDNKRRTLQRNDIAMAISKFDMFDFLIDIVPREEQKPPPPTSTSQGTVAKTVAQPAAKEEVIKSAATVNTNDQVQYLLQLAAQQGAINQLQTQQSTLTTAGGQQIQIIPAGGGAPQTIQLATTAHQNFLAPQVVQVQSLDGTQTLVQSGVAGGQVMQIPQVIQQQASATGQQQHIQLVPQVIGDQLQQLPLQAQIGANGQFQLVRVANQTANGHGQPIIIQAAQQASAHSQQQAIYLPNGQQVLLQPGTTIQQALHGEEESTVTVGH</sequence>
<dbReference type="PANTHER" id="PTHR10252:SF8">
    <property type="entry name" value="NUCLEAR TRANSCRIPTION FACTOR Y SUBUNIT GAMMA"/>
    <property type="match status" value="1"/>
</dbReference>
<proteinExistence type="inferred from homology"/>
<feature type="region of interest" description="Disordered" evidence="12">
    <location>
        <begin position="1"/>
        <end position="24"/>
    </location>
</feature>